<feature type="region of interest" description="Disordered" evidence="1">
    <location>
        <begin position="275"/>
        <end position="294"/>
    </location>
</feature>
<evidence type="ECO:0000256" key="1">
    <source>
        <dbReference type="SAM" id="MobiDB-lite"/>
    </source>
</evidence>
<feature type="compositionally biased region" description="Polar residues" evidence="1">
    <location>
        <begin position="124"/>
        <end position="139"/>
    </location>
</feature>
<feature type="region of interest" description="Disordered" evidence="1">
    <location>
        <begin position="240"/>
        <end position="266"/>
    </location>
</feature>
<proteinExistence type="predicted"/>
<feature type="region of interest" description="Disordered" evidence="1">
    <location>
        <begin position="480"/>
        <end position="519"/>
    </location>
</feature>
<dbReference type="InterPro" id="IPR003169">
    <property type="entry name" value="GYF"/>
</dbReference>
<feature type="compositionally biased region" description="Basic and acidic residues" evidence="1">
    <location>
        <begin position="243"/>
        <end position="254"/>
    </location>
</feature>
<dbReference type="Gene3D" id="3.30.1490.40">
    <property type="match status" value="1"/>
</dbReference>
<name>A0AAF3EUJ3_9BILA</name>
<sequence length="519" mass="57595">MFASSSSNYETVNLHKRFTEVLSLGEAPSTQQIGRKRTERFSSQPQRLAFGDDMRDGEPPRLCYTDPSGVLRGPFDEWRILEWYRQGFFANTILFNLENDDVNKFSLGDLIERFGRDNPFASRSNWQTSRLNGTTSTAEQAPKHEGNQQFVCTECRRNGERLDALLTAVHRIQNVLEVNTQNVADNTTAIASLRAMLEESRLSAWKWNSSDINSEPQQKLPALPTFADILSKSDSGIVPNESFSKKASPDKEVLQENGGGNEVDEKVLGKDWPVKGFAKETNPGDDLASLEKSSTKSLQLDSFVSAELMKMQSVPAATKKQDQGESLLQKIKKKSNGNSTEKNGHPHFTLPDSVKAEDMRNDAKAGPEDLHKNTNQAHENDWINANTKPSFHPFPGATTPGVVQPMMVQGGGMPKWSTGVNANVGSPHHFNYNHGQNVTPMTSTWGQNSFAPLQMAYRTPASPPTQTNPPTFAAAALKEKKEINPPRKPETEESGPRLVPVGRNPPRMIMRRAPTNKQI</sequence>
<dbReference type="SUPFAM" id="SSF55277">
    <property type="entry name" value="GYF domain"/>
    <property type="match status" value="1"/>
</dbReference>
<keyword evidence="3" id="KW-1185">Reference proteome</keyword>
<evidence type="ECO:0000259" key="2">
    <source>
        <dbReference type="PROSITE" id="PS50829"/>
    </source>
</evidence>
<dbReference type="WBParaSite" id="MBELARI_LOCUS17836">
    <property type="protein sequence ID" value="MBELARI_LOCUS17836"/>
    <property type="gene ID" value="MBELARI_LOCUS17836"/>
</dbReference>
<feature type="domain" description="GYF" evidence="2">
    <location>
        <begin position="59"/>
        <end position="115"/>
    </location>
</feature>
<reference evidence="4" key="1">
    <citation type="submission" date="2024-02" db="UniProtKB">
        <authorList>
            <consortium name="WormBaseParasite"/>
        </authorList>
    </citation>
    <scope>IDENTIFICATION</scope>
</reference>
<feature type="region of interest" description="Disordered" evidence="1">
    <location>
        <begin position="124"/>
        <end position="146"/>
    </location>
</feature>
<evidence type="ECO:0000313" key="3">
    <source>
        <dbReference type="Proteomes" id="UP000887575"/>
    </source>
</evidence>
<dbReference type="Proteomes" id="UP000887575">
    <property type="component" value="Unassembled WGS sequence"/>
</dbReference>
<protein>
    <recommendedName>
        <fullName evidence="2">GYF domain-containing protein</fullName>
    </recommendedName>
</protein>
<dbReference type="InterPro" id="IPR035445">
    <property type="entry name" value="GYF-like_dom_sf"/>
</dbReference>
<organism evidence="3 4">
    <name type="scientific">Mesorhabditis belari</name>
    <dbReference type="NCBI Taxonomy" id="2138241"/>
    <lineage>
        <taxon>Eukaryota</taxon>
        <taxon>Metazoa</taxon>
        <taxon>Ecdysozoa</taxon>
        <taxon>Nematoda</taxon>
        <taxon>Chromadorea</taxon>
        <taxon>Rhabditida</taxon>
        <taxon>Rhabditina</taxon>
        <taxon>Rhabditomorpha</taxon>
        <taxon>Rhabditoidea</taxon>
        <taxon>Rhabditidae</taxon>
        <taxon>Mesorhabditinae</taxon>
        <taxon>Mesorhabditis</taxon>
    </lineage>
</organism>
<dbReference type="PROSITE" id="PS50829">
    <property type="entry name" value="GYF"/>
    <property type="match status" value="1"/>
</dbReference>
<feature type="compositionally biased region" description="Basic and acidic residues" evidence="1">
    <location>
        <begin position="480"/>
        <end position="495"/>
    </location>
</feature>
<accession>A0AAF3EUJ3</accession>
<evidence type="ECO:0000313" key="4">
    <source>
        <dbReference type="WBParaSite" id="MBELARI_LOCUS17836"/>
    </source>
</evidence>
<dbReference type="AlphaFoldDB" id="A0AAF3EUJ3"/>